<sequence length="78" mass="8283">MNVLFKLGSLLALFTTVAKIVANMGWISHPVLTWIAANAAFLYGLAVGLAVAGLTRKIVLILLAITGVYIVLKLWGGM</sequence>
<gene>
    <name evidence="2" type="ORF">APZ16_04530</name>
</gene>
<keyword evidence="1" id="KW-0812">Transmembrane</keyword>
<accession>A0A147JVX7</accession>
<evidence type="ECO:0000313" key="2">
    <source>
        <dbReference type="EMBL" id="KUO40649.1"/>
    </source>
</evidence>
<comment type="caution">
    <text evidence="2">The sequence shown here is derived from an EMBL/GenBank/DDBJ whole genome shotgun (WGS) entry which is preliminary data.</text>
</comment>
<feature type="transmembrane region" description="Helical" evidence="1">
    <location>
        <begin position="58"/>
        <end position="76"/>
    </location>
</feature>
<keyword evidence="1" id="KW-0472">Membrane</keyword>
<feature type="transmembrane region" description="Helical" evidence="1">
    <location>
        <begin position="34"/>
        <end position="51"/>
    </location>
</feature>
<keyword evidence="1" id="KW-1133">Transmembrane helix</keyword>
<name>A0A147JVX7_HADYE</name>
<dbReference type="STRING" id="1776334.APZ16_04530"/>
<protein>
    <submittedName>
        <fullName evidence="2">Uncharacterized protein</fullName>
    </submittedName>
</protein>
<proteinExistence type="predicted"/>
<dbReference type="Proteomes" id="UP000074294">
    <property type="component" value="Unassembled WGS sequence"/>
</dbReference>
<dbReference type="EMBL" id="LQMQ01000038">
    <property type="protein sequence ID" value="KUO40649.1"/>
    <property type="molecule type" value="Genomic_DNA"/>
</dbReference>
<evidence type="ECO:0000313" key="3">
    <source>
        <dbReference type="Proteomes" id="UP000074294"/>
    </source>
</evidence>
<evidence type="ECO:0000256" key="1">
    <source>
        <dbReference type="SAM" id="Phobius"/>
    </source>
</evidence>
<organism evidence="2 3">
    <name type="scientific">Hadarchaeum yellowstonense</name>
    <dbReference type="NCBI Taxonomy" id="1776334"/>
    <lineage>
        <taxon>Archaea</taxon>
        <taxon>Methanobacteriati</taxon>
        <taxon>Candidatus Hadarchaeota</taxon>
        <taxon>Candidatus Hadarchaeia</taxon>
        <taxon>Candidatus Hadarchaeales</taxon>
        <taxon>Candidatus Hadarchaeaceae</taxon>
        <taxon>Candidatus Hadarchaeum</taxon>
    </lineage>
</organism>
<dbReference type="AlphaFoldDB" id="A0A147JVX7"/>
<reference evidence="2 3" key="1">
    <citation type="journal article" date="2016" name="Nat. Microbiol.">
        <title>Genomic inference of the metabolism of cosmopolitan subsurface Archaea, Hadesarchaea.</title>
        <authorList>
            <person name="Baker B.J."/>
            <person name="Saw J.H."/>
            <person name="Lind A.E."/>
            <person name="Lazar C.S."/>
            <person name="Hinrichs K.-U."/>
            <person name="Teske A.P."/>
            <person name="Ettema T.J."/>
        </authorList>
    </citation>
    <scope>NUCLEOTIDE SEQUENCE [LARGE SCALE GENOMIC DNA]</scope>
</reference>